<evidence type="ECO:0000313" key="2">
    <source>
        <dbReference type="EMBL" id="CAG6574732.1"/>
    </source>
</evidence>
<accession>A0A8D8NRB1</accession>
<evidence type="ECO:0000256" key="1">
    <source>
        <dbReference type="SAM" id="MobiDB-lite"/>
    </source>
</evidence>
<protein>
    <submittedName>
        <fullName evidence="2">(northern house mosquito) hypothetical protein</fullName>
    </submittedName>
</protein>
<name>A0A8D8NRB1_CULPI</name>
<dbReference type="EMBL" id="HBUE01186700">
    <property type="protein sequence ID" value="CAG6523091.1"/>
    <property type="molecule type" value="Transcribed_RNA"/>
</dbReference>
<proteinExistence type="predicted"/>
<feature type="compositionally biased region" description="Low complexity" evidence="1">
    <location>
        <begin position="27"/>
        <end position="36"/>
    </location>
</feature>
<sequence length="165" mass="18807">MHPTCRRHPMTSQQCITAKPRTRSTSRRTGSYFGGRNRLRPVPAKVPVVSRALKKSKGERKNALESSRLTNHSITFSWSATFGRENKQQQRHHPSRPPGADQHGVDSSFTSRDVVVLRPYYQRIDDDVFNEAKWHPPRFVAVGPAGPVHDPDLIVAIFNHIFRHP</sequence>
<dbReference type="AlphaFoldDB" id="A0A8D8NRB1"/>
<organism evidence="2">
    <name type="scientific">Culex pipiens</name>
    <name type="common">House mosquito</name>
    <dbReference type="NCBI Taxonomy" id="7175"/>
    <lineage>
        <taxon>Eukaryota</taxon>
        <taxon>Metazoa</taxon>
        <taxon>Ecdysozoa</taxon>
        <taxon>Arthropoda</taxon>
        <taxon>Hexapoda</taxon>
        <taxon>Insecta</taxon>
        <taxon>Pterygota</taxon>
        <taxon>Neoptera</taxon>
        <taxon>Endopterygota</taxon>
        <taxon>Diptera</taxon>
        <taxon>Nematocera</taxon>
        <taxon>Culicoidea</taxon>
        <taxon>Culicidae</taxon>
        <taxon>Culicinae</taxon>
        <taxon>Culicini</taxon>
        <taxon>Culex</taxon>
        <taxon>Culex</taxon>
    </lineage>
</organism>
<dbReference type="EMBL" id="HBUE01292445">
    <property type="protein sequence ID" value="CAG6574732.1"/>
    <property type="molecule type" value="Transcribed_RNA"/>
</dbReference>
<reference evidence="2" key="1">
    <citation type="submission" date="2021-05" db="EMBL/GenBank/DDBJ databases">
        <authorList>
            <person name="Alioto T."/>
            <person name="Alioto T."/>
            <person name="Gomez Garrido J."/>
        </authorList>
    </citation>
    <scope>NUCLEOTIDE SEQUENCE</scope>
</reference>
<feature type="region of interest" description="Disordered" evidence="1">
    <location>
        <begin position="84"/>
        <end position="108"/>
    </location>
</feature>
<feature type="region of interest" description="Disordered" evidence="1">
    <location>
        <begin position="1"/>
        <end position="39"/>
    </location>
</feature>